<name>A0A7W8DXZ5_9BRAD</name>
<keyword evidence="2" id="KW-1185">Reference proteome</keyword>
<comment type="caution">
    <text evidence="1">The sequence shown here is derived from an EMBL/GenBank/DDBJ whole genome shotgun (WGS) entry which is preliminary data.</text>
</comment>
<accession>A0A7W8DXZ5</accession>
<evidence type="ECO:0000313" key="1">
    <source>
        <dbReference type="EMBL" id="MBB5046759.1"/>
    </source>
</evidence>
<proteinExistence type="predicted"/>
<dbReference type="RefSeq" id="WP_184255964.1">
    <property type="nucleotide sequence ID" value="NZ_JACHIH010000006.1"/>
</dbReference>
<dbReference type="AlphaFoldDB" id="A0A7W8DXZ5"/>
<dbReference type="Proteomes" id="UP000542353">
    <property type="component" value="Unassembled WGS sequence"/>
</dbReference>
<reference evidence="1 2" key="1">
    <citation type="submission" date="2020-08" db="EMBL/GenBank/DDBJ databases">
        <title>Genomic Encyclopedia of Type Strains, Phase IV (KMG-IV): sequencing the most valuable type-strain genomes for metagenomic binning, comparative biology and taxonomic classification.</title>
        <authorList>
            <person name="Goeker M."/>
        </authorList>
    </citation>
    <scope>NUCLEOTIDE SEQUENCE [LARGE SCALE GENOMIC DNA]</scope>
    <source>
        <strain evidence="1 2">DSM 12706</strain>
    </source>
</reference>
<dbReference type="EMBL" id="JACHIH010000006">
    <property type="protein sequence ID" value="MBB5046759.1"/>
    <property type="molecule type" value="Genomic_DNA"/>
</dbReference>
<sequence length="216" mass="24101">MPTASTLIAAKLTVPVSTGQDAIWQIIRDLDKKGPWSIPDIDGETNKAHFDTLVDYVHRLRAGGYVEIVGTLPKIGEMTPTNLYRVKIKTSATPRLRRDGSKAPPSGQLQMWRAMRSLRQFDYRDLARVASTDELVIAEVTAKTYLHRLSDVGFLQLLKPATPGRADPSPAVWRLKPSMNSGPLAPKVMRTHFVFDPNRRIVVGDPSAAENEEQFR</sequence>
<protein>
    <submittedName>
        <fullName evidence="1">Uncharacterized protein</fullName>
    </submittedName>
</protein>
<evidence type="ECO:0000313" key="2">
    <source>
        <dbReference type="Proteomes" id="UP000542353"/>
    </source>
</evidence>
<organism evidence="1 2">
    <name type="scientific">Rhodopseudomonas rhenobacensis</name>
    <dbReference type="NCBI Taxonomy" id="87461"/>
    <lineage>
        <taxon>Bacteria</taxon>
        <taxon>Pseudomonadati</taxon>
        <taxon>Pseudomonadota</taxon>
        <taxon>Alphaproteobacteria</taxon>
        <taxon>Hyphomicrobiales</taxon>
        <taxon>Nitrobacteraceae</taxon>
        <taxon>Rhodopseudomonas</taxon>
    </lineage>
</organism>
<gene>
    <name evidence="1" type="ORF">HNR60_001507</name>
</gene>